<evidence type="ECO:0000313" key="1">
    <source>
        <dbReference type="EMBL" id="GBM45426.1"/>
    </source>
</evidence>
<evidence type="ECO:0000313" key="2">
    <source>
        <dbReference type="Proteomes" id="UP000499080"/>
    </source>
</evidence>
<dbReference type="AlphaFoldDB" id="A0A4Y2FY47"/>
<proteinExistence type="predicted"/>
<reference evidence="1 2" key="1">
    <citation type="journal article" date="2019" name="Sci. Rep.">
        <title>Orb-weaving spider Araneus ventricosus genome elucidates the spidroin gene catalogue.</title>
        <authorList>
            <person name="Kono N."/>
            <person name="Nakamura H."/>
            <person name="Ohtoshi R."/>
            <person name="Moran D.A.P."/>
            <person name="Shinohara A."/>
            <person name="Yoshida Y."/>
            <person name="Fujiwara M."/>
            <person name="Mori M."/>
            <person name="Tomita M."/>
            <person name="Arakawa K."/>
        </authorList>
    </citation>
    <scope>NUCLEOTIDE SEQUENCE [LARGE SCALE GENOMIC DNA]</scope>
</reference>
<name>A0A4Y2FY47_ARAVE</name>
<organism evidence="1 2">
    <name type="scientific">Araneus ventricosus</name>
    <name type="common">Orbweaver spider</name>
    <name type="synonym">Epeira ventricosa</name>
    <dbReference type="NCBI Taxonomy" id="182803"/>
    <lineage>
        <taxon>Eukaryota</taxon>
        <taxon>Metazoa</taxon>
        <taxon>Ecdysozoa</taxon>
        <taxon>Arthropoda</taxon>
        <taxon>Chelicerata</taxon>
        <taxon>Arachnida</taxon>
        <taxon>Araneae</taxon>
        <taxon>Araneomorphae</taxon>
        <taxon>Entelegynae</taxon>
        <taxon>Araneoidea</taxon>
        <taxon>Araneidae</taxon>
        <taxon>Araneus</taxon>
    </lineage>
</organism>
<protein>
    <submittedName>
        <fullName evidence="1">Uncharacterized protein</fullName>
    </submittedName>
</protein>
<accession>A0A4Y2FY47</accession>
<dbReference type="Proteomes" id="UP000499080">
    <property type="component" value="Unassembled WGS sequence"/>
</dbReference>
<comment type="caution">
    <text evidence="1">The sequence shown here is derived from an EMBL/GenBank/DDBJ whole genome shotgun (WGS) entry which is preliminary data.</text>
</comment>
<sequence length="93" mass="9990">MTFGMGAIQLVNNGGKDEAGARDLHFSMKFTGEFGMKQTWSGRQRLMDGLKIGMVWSVITPFPWRGLIKSDGPLAGTPSISMSPSILSVADAV</sequence>
<keyword evidence="2" id="KW-1185">Reference proteome</keyword>
<dbReference type="EMBL" id="BGPR01001100">
    <property type="protein sequence ID" value="GBM45426.1"/>
    <property type="molecule type" value="Genomic_DNA"/>
</dbReference>
<gene>
    <name evidence="1" type="ORF">AVEN_56269_1</name>
</gene>